<reference evidence="1 2" key="1">
    <citation type="submission" date="2024-02" db="EMBL/GenBank/DDBJ databases">
        <title>Chromosome-scale genome assembly of the rough periwinkle Littorina saxatilis.</title>
        <authorList>
            <person name="De Jode A."/>
            <person name="Faria R."/>
            <person name="Formenti G."/>
            <person name="Sims Y."/>
            <person name="Smith T.P."/>
            <person name="Tracey A."/>
            <person name="Wood J.M.D."/>
            <person name="Zagrodzka Z.B."/>
            <person name="Johannesson K."/>
            <person name="Butlin R.K."/>
            <person name="Leder E.H."/>
        </authorList>
    </citation>
    <scope>NUCLEOTIDE SEQUENCE [LARGE SCALE GENOMIC DNA]</scope>
    <source>
        <strain evidence="1">Snail1</strain>
        <tissue evidence="1">Muscle</tissue>
    </source>
</reference>
<comment type="caution">
    <text evidence="1">The sequence shown here is derived from an EMBL/GenBank/DDBJ whole genome shotgun (WGS) entry which is preliminary data.</text>
</comment>
<dbReference type="EMBL" id="JBAMIC010000002">
    <property type="protein sequence ID" value="KAK7112004.1"/>
    <property type="molecule type" value="Genomic_DNA"/>
</dbReference>
<gene>
    <name evidence="1" type="ORF">V1264_011526</name>
</gene>
<evidence type="ECO:0000313" key="1">
    <source>
        <dbReference type="EMBL" id="KAK7112004.1"/>
    </source>
</evidence>
<keyword evidence="2" id="KW-1185">Reference proteome</keyword>
<proteinExistence type="predicted"/>
<dbReference type="AlphaFoldDB" id="A0AAN9BV75"/>
<protein>
    <submittedName>
        <fullName evidence="1">Uncharacterized protein</fullName>
    </submittedName>
</protein>
<accession>A0AAN9BV75</accession>
<name>A0AAN9BV75_9CAEN</name>
<evidence type="ECO:0000313" key="2">
    <source>
        <dbReference type="Proteomes" id="UP001374579"/>
    </source>
</evidence>
<sequence length="122" mass="13720">MLAEDSGQTSCADTHLQEKTRHARIKPNMAIDHIQAQKAGHCRLLSHLYRLKISHTDQCPCDTGPQTPEHVLQACPTFDTLRRQHRGRQTWPSEVELREKLWGTAASLRPTAGFALNTGLDI</sequence>
<organism evidence="1 2">
    <name type="scientific">Littorina saxatilis</name>
    <dbReference type="NCBI Taxonomy" id="31220"/>
    <lineage>
        <taxon>Eukaryota</taxon>
        <taxon>Metazoa</taxon>
        <taxon>Spiralia</taxon>
        <taxon>Lophotrochozoa</taxon>
        <taxon>Mollusca</taxon>
        <taxon>Gastropoda</taxon>
        <taxon>Caenogastropoda</taxon>
        <taxon>Littorinimorpha</taxon>
        <taxon>Littorinoidea</taxon>
        <taxon>Littorinidae</taxon>
        <taxon>Littorina</taxon>
    </lineage>
</organism>
<dbReference type="Proteomes" id="UP001374579">
    <property type="component" value="Unassembled WGS sequence"/>
</dbReference>